<evidence type="ECO:0000313" key="5">
    <source>
        <dbReference type="Proteomes" id="UP000265566"/>
    </source>
</evidence>
<dbReference type="Gene3D" id="3.40.50.300">
    <property type="entry name" value="P-loop containing nucleotide triphosphate hydrolases"/>
    <property type="match status" value="1"/>
</dbReference>
<evidence type="ECO:0000256" key="2">
    <source>
        <dbReference type="ARBA" id="ARBA00023134"/>
    </source>
</evidence>
<reference evidence="5" key="1">
    <citation type="journal article" date="2018" name="Nat. Plants">
        <title>Whole-genome landscape of Medicago truncatula symbiotic genes.</title>
        <authorList>
            <person name="Pecrix Y."/>
            <person name="Staton S.E."/>
            <person name="Sallet E."/>
            <person name="Lelandais-Briere C."/>
            <person name="Moreau S."/>
            <person name="Carrere S."/>
            <person name="Blein T."/>
            <person name="Jardinaud M.F."/>
            <person name="Latrasse D."/>
            <person name="Zouine M."/>
            <person name="Zahm M."/>
            <person name="Kreplak J."/>
            <person name="Mayjonade B."/>
            <person name="Satge C."/>
            <person name="Perez M."/>
            <person name="Cauet S."/>
            <person name="Marande W."/>
            <person name="Chantry-Darmon C."/>
            <person name="Lopez-Roques C."/>
            <person name="Bouchez O."/>
            <person name="Berard A."/>
            <person name="Debelle F."/>
            <person name="Munos S."/>
            <person name="Bendahmane A."/>
            <person name="Berges H."/>
            <person name="Niebel A."/>
            <person name="Buitink J."/>
            <person name="Frugier F."/>
            <person name="Benhamed M."/>
            <person name="Crespi M."/>
            <person name="Gouzy J."/>
            <person name="Gamas P."/>
        </authorList>
    </citation>
    <scope>NUCLEOTIDE SEQUENCE [LARGE SCALE GENOMIC DNA]</scope>
    <source>
        <strain evidence="5">cv. Jemalong A17</strain>
    </source>
</reference>
<dbReference type="InterPro" id="IPR050100">
    <property type="entry name" value="TRAFAC_GTPase_members"/>
</dbReference>
<dbReference type="Proteomes" id="UP000265566">
    <property type="component" value="Chromosome 1"/>
</dbReference>
<comment type="caution">
    <text evidence="4">The sequence shown here is derived from an EMBL/GenBank/DDBJ whole genome shotgun (WGS) entry which is preliminary data.</text>
</comment>
<sequence>MFIKVRINIVFIGHVDYGKSNTAGHLIYKLGGIDKNDIERLEKEATEMNMRSFTYAWVLDKFKAERERGITIDISLSKFEQSSTIALSLMPPDMGISLRT</sequence>
<dbReference type="Pfam" id="PF00009">
    <property type="entry name" value="GTP_EFTU"/>
    <property type="match status" value="1"/>
</dbReference>
<evidence type="ECO:0000256" key="1">
    <source>
        <dbReference type="ARBA" id="ARBA00022741"/>
    </source>
</evidence>
<gene>
    <name evidence="4" type="ORF">MtrunA17_Chr1g0211481</name>
</gene>
<dbReference type="PROSITE" id="PS00301">
    <property type="entry name" value="G_TR_1"/>
    <property type="match status" value="1"/>
</dbReference>
<protein>
    <recommendedName>
        <fullName evidence="3">Tr-type G domain-containing protein</fullName>
    </recommendedName>
</protein>
<feature type="domain" description="Tr-type G" evidence="3">
    <location>
        <begin position="6"/>
        <end position="83"/>
    </location>
</feature>
<dbReference type="Gramene" id="rna6766">
    <property type="protein sequence ID" value="RHN82591.1"/>
    <property type="gene ID" value="gene6766"/>
</dbReference>
<keyword evidence="2" id="KW-0342">GTP-binding</keyword>
<dbReference type="EMBL" id="PSQE01000001">
    <property type="protein sequence ID" value="RHN82591.1"/>
    <property type="molecule type" value="Genomic_DNA"/>
</dbReference>
<dbReference type="InterPro" id="IPR031157">
    <property type="entry name" value="G_TR_CS"/>
</dbReference>
<organism evidence="4 5">
    <name type="scientific">Medicago truncatula</name>
    <name type="common">Barrel medic</name>
    <name type="synonym">Medicago tribuloides</name>
    <dbReference type="NCBI Taxonomy" id="3880"/>
    <lineage>
        <taxon>Eukaryota</taxon>
        <taxon>Viridiplantae</taxon>
        <taxon>Streptophyta</taxon>
        <taxon>Embryophyta</taxon>
        <taxon>Tracheophyta</taxon>
        <taxon>Spermatophyta</taxon>
        <taxon>Magnoliopsida</taxon>
        <taxon>eudicotyledons</taxon>
        <taxon>Gunneridae</taxon>
        <taxon>Pentapetalae</taxon>
        <taxon>rosids</taxon>
        <taxon>fabids</taxon>
        <taxon>Fabales</taxon>
        <taxon>Fabaceae</taxon>
        <taxon>Papilionoideae</taxon>
        <taxon>50 kb inversion clade</taxon>
        <taxon>NPAAA clade</taxon>
        <taxon>Hologalegina</taxon>
        <taxon>IRL clade</taxon>
        <taxon>Trifolieae</taxon>
        <taxon>Medicago</taxon>
    </lineage>
</organism>
<name>A0A396K1E1_MEDTR</name>
<dbReference type="InterPro" id="IPR000795">
    <property type="entry name" value="T_Tr_GTP-bd_dom"/>
</dbReference>
<keyword evidence="1" id="KW-0547">Nucleotide-binding</keyword>
<dbReference type="InterPro" id="IPR027417">
    <property type="entry name" value="P-loop_NTPase"/>
</dbReference>
<evidence type="ECO:0000259" key="3">
    <source>
        <dbReference type="Pfam" id="PF00009"/>
    </source>
</evidence>
<dbReference type="GO" id="GO:0003924">
    <property type="term" value="F:GTPase activity"/>
    <property type="evidence" value="ECO:0007669"/>
    <property type="project" value="InterPro"/>
</dbReference>
<dbReference type="SUPFAM" id="SSF52540">
    <property type="entry name" value="P-loop containing nucleoside triphosphate hydrolases"/>
    <property type="match status" value="1"/>
</dbReference>
<proteinExistence type="predicted"/>
<evidence type="ECO:0000313" key="4">
    <source>
        <dbReference type="EMBL" id="RHN82591.1"/>
    </source>
</evidence>
<dbReference type="PANTHER" id="PTHR23115">
    <property type="entry name" value="TRANSLATION FACTOR"/>
    <property type="match status" value="1"/>
</dbReference>
<dbReference type="GO" id="GO:0005525">
    <property type="term" value="F:GTP binding"/>
    <property type="evidence" value="ECO:0007669"/>
    <property type="project" value="UniProtKB-KW"/>
</dbReference>
<dbReference type="PRINTS" id="PR00315">
    <property type="entry name" value="ELONGATNFCT"/>
</dbReference>
<keyword evidence="4" id="KW-0378">Hydrolase</keyword>
<dbReference type="AlphaFoldDB" id="A0A396K1E1"/>
<accession>A0A396K1E1</accession>